<comment type="caution">
    <text evidence="1">The sequence shown here is derived from an EMBL/GenBank/DDBJ whole genome shotgun (WGS) entry which is preliminary data.</text>
</comment>
<dbReference type="Proteomes" id="UP000432015">
    <property type="component" value="Unassembled WGS sequence"/>
</dbReference>
<dbReference type="AlphaFoldDB" id="A0A7K1L592"/>
<name>A0A7K1L592_9ACTN</name>
<organism evidence="1 2">
    <name type="scientific">Actinomadura litoris</name>
    <dbReference type="NCBI Taxonomy" id="2678616"/>
    <lineage>
        <taxon>Bacteria</taxon>
        <taxon>Bacillati</taxon>
        <taxon>Actinomycetota</taxon>
        <taxon>Actinomycetes</taxon>
        <taxon>Streptosporangiales</taxon>
        <taxon>Thermomonosporaceae</taxon>
        <taxon>Actinomadura</taxon>
    </lineage>
</organism>
<evidence type="ECO:0000313" key="2">
    <source>
        <dbReference type="Proteomes" id="UP000432015"/>
    </source>
</evidence>
<accession>A0A7K1L592</accession>
<proteinExistence type="predicted"/>
<reference evidence="1 2" key="1">
    <citation type="submission" date="2019-11" db="EMBL/GenBank/DDBJ databases">
        <authorList>
            <person name="Cao P."/>
        </authorList>
    </citation>
    <scope>NUCLEOTIDE SEQUENCE [LARGE SCALE GENOMIC DNA]</scope>
    <source>
        <strain evidence="1 2">NEAU-AAG5</strain>
    </source>
</reference>
<gene>
    <name evidence="1" type="ORF">GNZ18_23595</name>
</gene>
<protein>
    <submittedName>
        <fullName evidence="1">Uncharacterized protein</fullName>
    </submittedName>
</protein>
<dbReference type="EMBL" id="WOFH01000008">
    <property type="protein sequence ID" value="MUN39559.1"/>
    <property type="molecule type" value="Genomic_DNA"/>
</dbReference>
<evidence type="ECO:0000313" key="1">
    <source>
        <dbReference type="EMBL" id="MUN39559.1"/>
    </source>
</evidence>
<dbReference type="RefSeq" id="WP_156218702.1">
    <property type="nucleotide sequence ID" value="NZ_WOFH01000008.1"/>
</dbReference>
<sequence>MSNEEIVELEPIDPGSLRSGEGTRVWETVRGRRNRISIARPTLLDPAERLDAETRARLERLHPPGAHALSALLLSLTLLPDSGCRFLSADLILTAQETPEEAVFAHLDPAERSSTVEVTKAKAGLGGSLNDPLGAVVAVEMTPRKQETRLTRTEVALESFGTGTPQAGWRLAVTSSREIPLTTDDLMAVLARPHAHPGTVGVNVVAEIEIRTPGDRWLTWAFKRRDPPSAARTITLQ</sequence>
<keyword evidence="2" id="KW-1185">Reference proteome</keyword>